<dbReference type="CDD" id="cd05305">
    <property type="entry name" value="L-AlaDH"/>
    <property type="match status" value="1"/>
</dbReference>
<dbReference type="SMART" id="SM01003">
    <property type="entry name" value="AlaDh_PNT_N"/>
    <property type="match status" value="1"/>
</dbReference>
<dbReference type="PANTHER" id="PTHR42795:SF1">
    <property type="entry name" value="ALANINE DEHYDROGENASE"/>
    <property type="match status" value="1"/>
</dbReference>
<dbReference type="InterPro" id="IPR036291">
    <property type="entry name" value="NAD(P)-bd_dom_sf"/>
</dbReference>
<dbReference type="PANTHER" id="PTHR42795">
    <property type="entry name" value="ALANINE DEHYDROGENASE"/>
    <property type="match status" value="1"/>
</dbReference>
<dbReference type="EC" id="1.4.1.1" evidence="2"/>
<name>A0A9D1X8S0_9BACT</name>
<evidence type="ECO:0000256" key="1">
    <source>
        <dbReference type="ARBA" id="ARBA00005689"/>
    </source>
</evidence>
<keyword evidence="3" id="KW-0560">Oxidoreductase</keyword>
<evidence type="ECO:0000313" key="6">
    <source>
        <dbReference type="EMBL" id="HIX74973.1"/>
    </source>
</evidence>
<dbReference type="InterPro" id="IPR007698">
    <property type="entry name" value="AlaDH/PNT_NAD(H)-bd"/>
</dbReference>
<dbReference type="GO" id="GO:0042853">
    <property type="term" value="P:L-alanine catabolic process"/>
    <property type="evidence" value="ECO:0007669"/>
    <property type="project" value="InterPro"/>
</dbReference>
<dbReference type="InterPro" id="IPR007886">
    <property type="entry name" value="AlaDH/PNT_N"/>
</dbReference>
<feature type="domain" description="Alanine dehydrogenase/pyridine nucleotide transhydrogenase N-terminal" evidence="5">
    <location>
        <begin position="32"/>
        <end position="165"/>
    </location>
</feature>
<evidence type="ECO:0000256" key="2">
    <source>
        <dbReference type="ARBA" id="ARBA00012897"/>
    </source>
</evidence>
<dbReference type="Gene3D" id="3.40.50.720">
    <property type="entry name" value="NAD(P)-binding Rossmann-like Domain"/>
    <property type="match status" value="2"/>
</dbReference>
<dbReference type="EMBL" id="DXEL01000055">
    <property type="protein sequence ID" value="HIX74973.1"/>
    <property type="molecule type" value="Genomic_DNA"/>
</dbReference>
<dbReference type="InterPro" id="IPR008141">
    <property type="entry name" value="Ala_DH"/>
</dbReference>
<dbReference type="Pfam" id="PF01262">
    <property type="entry name" value="AlaDh_PNT_C"/>
    <property type="match status" value="1"/>
</dbReference>
<gene>
    <name evidence="6" type="ORF">H9977_08090</name>
</gene>
<evidence type="ECO:0000256" key="3">
    <source>
        <dbReference type="ARBA" id="ARBA00023002"/>
    </source>
</evidence>
<comment type="similarity">
    <text evidence="1">Belongs to the AlaDH/PNT family.</text>
</comment>
<organism evidence="6 7">
    <name type="scientific">Candidatus Parabacteroides intestinipullorum</name>
    <dbReference type="NCBI Taxonomy" id="2838723"/>
    <lineage>
        <taxon>Bacteria</taxon>
        <taxon>Pseudomonadati</taxon>
        <taxon>Bacteroidota</taxon>
        <taxon>Bacteroidia</taxon>
        <taxon>Bacteroidales</taxon>
        <taxon>Tannerellaceae</taxon>
        <taxon>Parabacteroides</taxon>
    </lineage>
</organism>
<accession>A0A9D1X8S0</accession>
<dbReference type="SUPFAM" id="SSF51735">
    <property type="entry name" value="NAD(P)-binding Rossmann-fold domains"/>
    <property type="match status" value="1"/>
</dbReference>
<dbReference type="GO" id="GO:0005886">
    <property type="term" value="C:plasma membrane"/>
    <property type="evidence" value="ECO:0007669"/>
    <property type="project" value="TreeGrafter"/>
</dbReference>
<dbReference type="AlphaFoldDB" id="A0A9D1X8S0"/>
<evidence type="ECO:0000259" key="4">
    <source>
        <dbReference type="SMART" id="SM01002"/>
    </source>
</evidence>
<dbReference type="SMART" id="SM01002">
    <property type="entry name" value="AlaDh_PNT_C"/>
    <property type="match status" value="1"/>
</dbReference>
<dbReference type="Proteomes" id="UP000886740">
    <property type="component" value="Unassembled WGS sequence"/>
</dbReference>
<comment type="caution">
    <text evidence="6">The sequence shown here is derived from an EMBL/GenBank/DDBJ whole genome shotgun (WGS) entry which is preliminary data.</text>
</comment>
<reference evidence="6" key="2">
    <citation type="submission" date="2021-04" db="EMBL/GenBank/DDBJ databases">
        <authorList>
            <person name="Gilroy R."/>
        </authorList>
    </citation>
    <scope>NUCLEOTIDE SEQUENCE</scope>
    <source>
        <strain evidence="6">ChiGjej6B6-14162</strain>
    </source>
</reference>
<dbReference type="GO" id="GO:0000286">
    <property type="term" value="F:alanine dehydrogenase activity"/>
    <property type="evidence" value="ECO:0007669"/>
    <property type="project" value="UniProtKB-EC"/>
</dbReference>
<proteinExistence type="inferred from homology"/>
<evidence type="ECO:0000259" key="5">
    <source>
        <dbReference type="SMART" id="SM01003"/>
    </source>
</evidence>
<sequence length="403" mass="44312">MENREGQQFKGSYIPQELLKEIQRLSNRLTIGIPRELEEGERRLALTPEAVEMLTGYGHRVLLESGAGLGINYSDNRYAEAGAEIVETAQELFQADMILKILPPTVEEVAMARPRAVFFSLIQLNRFQREAFELMAMKRITAVSYELMADETGRIPILGVTSEIEGAAAITIASELLSNEQGGKGILFGGMPGLSPTEVVIIGAGNAGTVAARAAQALGASVKVFDDDINKLRAIQNLLGRELFTSTFHPNVLLNAFKSADVVIGAMRYINTRHRYVIAEELIQQMKKGALVIDLRVTQGGCFETTCCLGENDPKIFEQYGVLHYCKPNISNRVARTTSMAYSNILVPFLTRLGDAGSLQMLIKNDRGLRQGVYLYAGKPVAAYIAEHFNVPCNNINLYLSAF</sequence>
<dbReference type="Pfam" id="PF05222">
    <property type="entry name" value="AlaDh_PNT_N"/>
    <property type="match status" value="1"/>
</dbReference>
<reference evidence="6" key="1">
    <citation type="journal article" date="2021" name="PeerJ">
        <title>Extensive microbial diversity within the chicken gut microbiome revealed by metagenomics and culture.</title>
        <authorList>
            <person name="Gilroy R."/>
            <person name="Ravi A."/>
            <person name="Getino M."/>
            <person name="Pursley I."/>
            <person name="Horton D.L."/>
            <person name="Alikhan N.F."/>
            <person name="Baker D."/>
            <person name="Gharbi K."/>
            <person name="Hall N."/>
            <person name="Watson M."/>
            <person name="Adriaenssens E.M."/>
            <person name="Foster-Nyarko E."/>
            <person name="Jarju S."/>
            <person name="Secka A."/>
            <person name="Antonio M."/>
            <person name="Oren A."/>
            <person name="Chaudhuri R.R."/>
            <person name="La Ragione R."/>
            <person name="Hildebrand F."/>
            <person name="Pallen M.J."/>
        </authorList>
    </citation>
    <scope>NUCLEOTIDE SEQUENCE</scope>
    <source>
        <strain evidence="6">ChiGjej6B6-14162</strain>
    </source>
</reference>
<feature type="domain" description="Alanine dehydrogenase/pyridine nucleotide transhydrogenase NAD(H)-binding" evidence="4">
    <location>
        <begin position="177"/>
        <end position="326"/>
    </location>
</feature>
<dbReference type="SUPFAM" id="SSF52283">
    <property type="entry name" value="Formate/glycerate dehydrogenase catalytic domain-like"/>
    <property type="match status" value="1"/>
</dbReference>
<protein>
    <recommendedName>
        <fullName evidence="2">alanine dehydrogenase</fullName>
        <ecNumber evidence="2">1.4.1.1</ecNumber>
    </recommendedName>
</protein>
<evidence type="ECO:0000313" key="7">
    <source>
        <dbReference type="Proteomes" id="UP000886740"/>
    </source>
</evidence>